<organism evidence="4 5">
    <name type="scientific">Botrimarina colliarenosi</name>
    <dbReference type="NCBI Taxonomy" id="2528001"/>
    <lineage>
        <taxon>Bacteria</taxon>
        <taxon>Pseudomonadati</taxon>
        <taxon>Planctomycetota</taxon>
        <taxon>Planctomycetia</taxon>
        <taxon>Pirellulales</taxon>
        <taxon>Lacipirellulaceae</taxon>
        <taxon>Botrimarina</taxon>
    </lineage>
</organism>
<evidence type="ECO:0000313" key="4">
    <source>
        <dbReference type="EMBL" id="TWT99310.1"/>
    </source>
</evidence>
<dbReference type="InterPro" id="IPR014626">
    <property type="entry name" value="Sig_transdc_resp-reg_put"/>
</dbReference>
<evidence type="ECO:0000256" key="1">
    <source>
        <dbReference type="PROSITE-ProRule" id="PRU00169"/>
    </source>
</evidence>
<dbReference type="InterPro" id="IPR052340">
    <property type="entry name" value="RNase_Y/CdgJ"/>
</dbReference>
<dbReference type="CDD" id="cd17569">
    <property type="entry name" value="REC_HupR-like"/>
    <property type="match status" value="1"/>
</dbReference>
<dbReference type="AlphaFoldDB" id="A0A5C6AIT0"/>
<dbReference type="PROSITE" id="PS51833">
    <property type="entry name" value="HDOD"/>
    <property type="match status" value="1"/>
</dbReference>
<dbReference type="SMART" id="SM00448">
    <property type="entry name" value="REC"/>
    <property type="match status" value="1"/>
</dbReference>
<dbReference type="Proteomes" id="UP000317421">
    <property type="component" value="Unassembled WGS sequence"/>
</dbReference>
<evidence type="ECO:0000259" key="3">
    <source>
        <dbReference type="PROSITE" id="PS51833"/>
    </source>
</evidence>
<keyword evidence="1" id="KW-0597">Phosphoprotein</keyword>
<keyword evidence="5" id="KW-1185">Reference proteome</keyword>
<dbReference type="Pfam" id="PF00072">
    <property type="entry name" value="Response_reg"/>
    <property type="match status" value="1"/>
</dbReference>
<feature type="domain" description="HDOD" evidence="3">
    <location>
        <begin position="139"/>
        <end position="338"/>
    </location>
</feature>
<accession>A0A5C6AIT0</accession>
<dbReference type="GO" id="GO:0000160">
    <property type="term" value="P:phosphorelay signal transduction system"/>
    <property type="evidence" value="ECO:0007669"/>
    <property type="project" value="InterPro"/>
</dbReference>
<name>A0A5C6AIT0_9BACT</name>
<dbReference type="EMBL" id="SJPR01000001">
    <property type="protein sequence ID" value="TWT99310.1"/>
    <property type="molecule type" value="Genomic_DNA"/>
</dbReference>
<gene>
    <name evidence="4" type="primary">hupR1_3</name>
    <name evidence="4" type="ORF">Pla108_02450</name>
</gene>
<evidence type="ECO:0000259" key="2">
    <source>
        <dbReference type="PROSITE" id="PS50110"/>
    </source>
</evidence>
<dbReference type="Pfam" id="PF08668">
    <property type="entry name" value="HDOD"/>
    <property type="match status" value="1"/>
</dbReference>
<dbReference type="PANTHER" id="PTHR33525">
    <property type="match status" value="1"/>
</dbReference>
<comment type="caution">
    <text evidence="4">The sequence shown here is derived from an EMBL/GenBank/DDBJ whole genome shotgun (WGS) entry which is preliminary data.</text>
</comment>
<feature type="domain" description="Response regulatory" evidence="2">
    <location>
        <begin position="3"/>
        <end position="118"/>
    </location>
</feature>
<dbReference type="InterPro" id="IPR011006">
    <property type="entry name" value="CheY-like_superfamily"/>
</dbReference>
<dbReference type="RefSeq" id="WP_146441752.1">
    <property type="nucleotide sequence ID" value="NZ_SJPR01000001.1"/>
</dbReference>
<dbReference type="PIRSF" id="PIRSF036883">
    <property type="entry name" value="RR_HD-GYP_mod"/>
    <property type="match status" value="1"/>
</dbReference>
<feature type="modified residue" description="4-aspartylphosphate" evidence="1">
    <location>
        <position position="54"/>
    </location>
</feature>
<sequence length="391" mass="42854">MPSILFVDDEPNILSGLRRMLRTRRGGWEMAFCESGASALERLAETPVDVVVSDMRMPGMDGAELLTRVRELYPDTVRMILSGHSDQEMTLRAVGPAHRYLAKPCDPVLLTEAIDASLELHSRVRSTEVRRLVEAVDSLPMLPEVYTELVEEMANARACVQTAGKIISRDLGMSAKILQLVNSSFFGLPVRVSDVPHAVALLGLGVIRPLVLTTGVFRQFEGRDLGGFSLARLTDHSMRVAVRARDLASTECEHLSGDDLSDVFLGGLVHDVGRLVLAQHRPGDYARLVSESADQPNRLTDCERELFGATHCEVGGYLLQLWGLPAPLVKAVALHHEPSVSRSDRFEALTAIHAAEVLVDNEADWDRGYLDQVGLGDRPAVWLDAVKPANA</sequence>
<reference evidence="4 5" key="1">
    <citation type="submission" date="2019-02" db="EMBL/GenBank/DDBJ databases">
        <title>Deep-cultivation of Planctomycetes and their phenomic and genomic characterization uncovers novel biology.</title>
        <authorList>
            <person name="Wiegand S."/>
            <person name="Jogler M."/>
            <person name="Boedeker C."/>
            <person name="Pinto D."/>
            <person name="Vollmers J."/>
            <person name="Rivas-Marin E."/>
            <person name="Kohn T."/>
            <person name="Peeters S.H."/>
            <person name="Heuer A."/>
            <person name="Rast P."/>
            <person name="Oberbeckmann S."/>
            <person name="Bunk B."/>
            <person name="Jeske O."/>
            <person name="Meyerdierks A."/>
            <person name="Storesund J.E."/>
            <person name="Kallscheuer N."/>
            <person name="Luecker S."/>
            <person name="Lage O.M."/>
            <person name="Pohl T."/>
            <person name="Merkel B.J."/>
            <person name="Hornburger P."/>
            <person name="Mueller R.-W."/>
            <person name="Bruemmer F."/>
            <person name="Labrenz M."/>
            <person name="Spormann A.M."/>
            <person name="Op Den Camp H."/>
            <person name="Overmann J."/>
            <person name="Amann R."/>
            <person name="Jetten M.S.M."/>
            <person name="Mascher T."/>
            <person name="Medema M.H."/>
            <person name="Devos D.P."/>
            <person name="Kaster A.-K."/>
            <person name="Ovreas L."/>
            <person name="Rohde M."/>
            <person name="Galperin M.Y."/>
            <person name="Jogler C."/>
        </authorList>
    </citation>
    <scope>NUCLEOTIDE SEQUENCE [LARGE SCALE GENOMIC DNA]</scope>
    <source>
        <strain evidence="4 5">Pla108</strain>
    </source>
</reference>
<dbReference type="InterPro" id="IPR001789">
    <property type="entry name" value="Sig_transdc_resp-reg_receiver"/>
</dbReference>
<dbReference type="PROSITE" id="PS50110">
    <property type="entry name" value="RESPONSE_REGULATORY"/>
    <property type="match status" value="1"/>
</dbReference>
<evidence type="ECO:0000313" key="5">
    <source>
        <dbReference type="Proteomes" id="UP000317421"/>
    </source>
</evidence>
<proteinExistence type="predicted"/>
<dbReference type="InterPro" id="IPR003607">
    <property type="entry name" value="HD/PDEase_dom"/>
</dbReference>
<dbReference type="CDD" id="cd00077">
    <property type="entry name" value="HDc"/>
    <property type="match status" value="1"/>
</dbReference>
<dbReference type="OrthoDB" id="9788446at2"/>
<dbReference type="PANTHER" id="PTHR33525:SF3">
    <property type="entry name" value="RIBONUCLEASE Y"/>
    <property type="match status" value="1"/>
</dbReference>
<dbReference type="SUPFAM" id="SSF52172">
    <property type="entry name" value="CheY-like"/>
    <property type="match status" value="1"/>
</dbReference>
<protein>
    <submittedName>
        <fullName evidence="4">Hydrogenase transcriptional regulatory protein hupR1</fullName>
    </submittedName>
</protein>
<dbReference type="Gene3D" id="3.40.50.2300">
    <property type="match status" value="1"/>
</dbReference>
<dbReference type="InterPro" id="IPR013976">
    <property type="entry name" value="HDOD"/>
</dbReference>
<dbReference type="Gene3D" id="1.10.3210.10">
    <property type="entry name" value="Hypothetical protein af1432"/>
    <property type="match status" value="1"/>
</dbReference>
<dbReference type="SUPFAM" id="SSF109604">
    <property type="entry name" value="HD-domain/PDEase-like"/>
    <property type="match status" value="1"/>
</dbReference>